<keyword evidence="2" id="KW-1185">Reference proteome</keyword>
<accession>A0A5C3NHB5</accession>
<reference evidence="1 2" key="1">
    <citation type="journal article" date="2019" name="Nat. Ecol. Evol.">
        <title>Megaphylogeny resolves global patterns of mushroom evolution.</title>
        <authorList>
            <person name="Varga T."/>
            <person name="Krizsan K."/>
            <person name="Foldi C."/>
            <person name="Dima B."/>
            <person name="Sanchez-Garcia M."/>
            <person name="Sanchez-Ramirez S."/>
            <person name="Szollosi G.J."/>
            <person name="Szarkandi J.G."/>
            <person name="Papp V."/>
            <person name="Albert L."/>
            <person name="Andreopoulos W."/>
            <person name="Angelini C."/>
            <person name="Antonin V."/>
            <person name="Barry K.W."/>
            <person name="Bougher N.L."/>
            <person name="Buchanan P."/>
            <person name="Buyck B."/>
            <person name="Bense V."/>
            <person name="Catcheside P."/>
            <person name="Chovatia M."/>
            <person name="Cooper J."/>
            <person name="Damon W."/>
            <person name="Desjardin D."/>
            <person name="Finy P."/>
            <person name="Geml J."/>
            <person name="Haridas S."/>
            <person name="Hughes K."/>
            <person name="Justo A."/>
            <person name="Karasinski D."/>
            <person name="Kautmanova I."/>
            <person name="Kiss B."/>
            <person name="Kocsube S."/>
            <person name="Kotiranta H."/>
            <person name="LaButti K.M."/>
            <person name="Lechner B.E."/>
            <person name="Liimatainen K."/>
            <person name="Lipzen A."/>
            <person name="Lukacs Z."/>
            <person name="Mihaltcheva S."/>
            <person name="Morgado L.N."/>
            <person name="Niskanen T."/>
            <person name="Noordeloos M.E."/>
            <person name="Ohm R.A."/>
            <person name="Ortiz-Santana B."/>
            <person name="Ovrebo C."/>
            <person name="Racz N."/>
            <person name="Riley R."/>
            <person name="Savchenko A."/>
            <person name="Shiryaev A."/>
            <person name="Soop K."/>
            <person name="Spirin V."/>
            <person name="Szebenyi C."/>
            <person name="Tomsovsky M."/>
            <person name="Tulloss R.E."/>
            <person name="Uehling J."/>
            <person name="Grigoriev I.V."/>
            <person name="Vagvolgyi C."/>
            <person name="Papp T."/>
            <person name="Martin F.M."/>
            <person name="Miettinen O."/>
            <person name="Hibbett D.S."/>
            <person name="Nagy L.G."/>
        </authorList>
    </citation>
    <scope>NUCLEOTIDE SEQUENCE [LARGE SCALE GENOMIC DNA]</scope>
    <source>
        <strain evidence="1 2">OMC1185</strain>
    </source>
</reference>
<proteinExistence type="predicted"/>
<name>A0A5C3NHB5_9AGAM</name>
<sequence>MSNHAEGSGRVYRARKRCERVANGAGHLTGTRRVFSSKEVILLYAMAVRGTRCGYKHGGGRGVYVQGEAALTGPGGMYAQDGPGRGRMRGAQSEVWKEASRPPGMQCHFRNVWRCYPPTPCDIPGPQTVGLSTVRKQATGPAGRASSISIAEVSGGISSEAEKRSTSEGRLGSLLYRHQQFL</sequence>
<dbReference type="EMBL" id="ML213504">
    <property type="protein sequence ID" value="TFK55468.1"/>
    <property type="molecule type" value="Genomic_DNA"/>
</dbReference>
<evidence type="ECO:0000313" key="2">
    <source>
        <dbReference type="Proteomes" id="UP000305948"/>
    </source>
</evidence>
<evidence type="ECO:0000313" key="1">
    <source>
        <dbReference type="EMBL" id="TFK55468.1"/>
    </source>
</evidence>
<dbReference type="AlphaFoldDB" id="A0A5C3NHB5"/>
<protein>
    <submittedName>
        <fullName evidence="1">Uncharacterized protein</fullName>
    </submittedName>
</protein>
<organism evidence="1 2">
    <name type="scientific">Heliocybe sulcata</name>
    <dbReference type="NCBI Taxonomy" id="5364"/>
    <lineage>
        <taxon>Eukaryota</taxon>
        <taxon>Fungi</taxon>
        <taxon>Dikarya</taxon>
        <taxon>Basidiomycota</taxon>
        <taxon>Agaricomycotina</taxon>
        <taxon>Agaricomycetes</taxon>
        <taxon>Gloeophyllales</taxon>
        <taxon>Gloeophyllaceae</taxon>
        <taxon>Heliocybe</taxon>
    </lineage>
</organism>
<dbReference type="Proteomes" id="UP000305948">
    <property type="component" value="Unassembled WGS sequence"/>
</dbReference>
<gene>
    <name evidence="1" type="ORF">OE88DRAFT_622699</name>
</gene>